<keyword evidence="1" id="KW-0472">Membrane</keyword>
<evidence type="ECO:0000256" key="1">
    <source>
        <dbReference type="SAM" id="Phobius"/>
    </source>
</evidence>
<proteinExistence type="predicted"/>
<keyword evidence="3" id="KW-1185">Reference proteome</keyword>
<dbReference type="EMBL" id="CAXAQS010000883">
    <property type="protein sequence ID" value="CAK9253527.1"/>
    <property type="molecule type" value="Genomic_DNA"/>
</dbReference>
<keyword evidence="1" id="KW-1133">Transmembrane helix</keyword>
<sequence>MQERQTQDNLEWLWDIGQDKRIKDHMEYPLELLLGFNQGAYSVAIGGFAGYLSQGYLLLLVIVLGHQANNIKPLLLVINQVNLGRVLIL</sequence>
<protein>
    <submittedName>
        <fullName evidence="2">Uncharacterized protein</fullName>
    </submittedName>
</protein>
<reference evidence="2" key="1">
    <citation type="submission" date="2024-02" db="EMBL/GenBank/DDBJ databases">
        <authorList>
            <consortium name="ELIXIR-Norway"/>
            <consortium name="Elixir Norway"/>
        </authorList>
    </citation>
    <scope>NUCLEOTIDE SEQUENCE</scope>
</reference>
<comment type="caution">
    <text evidence="2">The sequence shown here is derived from an EMBL/GenBank/DDBJ whole genome shotgun (WGS) entry which is preliminary data.</text>
</comment>
<gene>
    <name evidence="2" type="ORF">CSSPJE1EN1_LOCUS28905</name>
</gene>
<accession>A0ABP0VJ44</accession>
<organism evidence="2 3">
    <name type="scientific">Sphagnum jensenii</name>
    <dbReference type="NCBI Taxonomy" id="128206"/>
    <lineage>
        <taxon>Eukaryota</taxon>
        <taxon>Viridiplantae</taxon>
        <taxon>Streptophyta</taxon>
        <taxon>Embryophyta</taxon>
        <taxon>Bryophyta</taxon>
        <taxon>Sphagnophytina</taxon>
        <taxon>Sphagnopsida</taxon>
        <taxon>Sphagnales</taxon>
        <taxon>Sphagnaceae</taxon>
        <taxon>Sphagnum</taxon>
    </lineage>
</organism>
<evidence type="ECO:0000313" key="2">
    <source>
        <dbReference type="EMBL" id="CAK9253527.1"/>
    </source>
</evidence>
<keyword evidence="1" id="KW-0812">Transmembrane</keyword>
<dbReference type="Proteomes" id="UP001497444">
    <property type="component" value="Unassembled WGS sequence"/>
</dbReference>
<feature type="transmembrane region" description="Helical" evidence="1">
    <location>
        <begin position="40"/>
        <end position="64"/>
    </location>
</feature>
<name>A0ABP0VJ44_9BRYO</name>
<evidence type="ECO:0000313" key="3">
    <source>
        <dbReference type="Proteomes" id="UP001497444"/>
    </source>
</evidence>